<dbReference type="Proteomes" id="UP001162972">
    <property type="component" value="Chromosome 16"/>
</dbReference>
<evidence type="ECO:0000256" key="2">
    <source>
        <dbReference type="ARBA" id="ARBA00022737"/>
    </source>
</evidence>
<evidence type="ECO:0000313" key="4">
    <source>
        <dbReference type="EMBL" id="KAJ6424590.1"/>
    </source>
</evidence>
<dbReference type="PANTHER" id="PTHR47941">
    <property type="entry name" value="PENTATRICOPEPTIDE REPEAT-CONTAINING PROTEIN 3, MITOCHONDRIAL"/>
    <property type="match status" value="1"/>
</dbReference>
<keyword evidence="5" id="KW-1185">Reference proteome</keyword>
<dbReference type="InterPro" id="IPR002885">
    <property type="entry name" value="PPR_rpt"/>
</dbReference>
<dbReference type="InterPro" id="IPR011990">
    <property type="entry name" value="TPR-like_helical_dom_sf"/>
</dbReference>
<protein>
    <recommendedName>
        <fullName evidence="6">Pentatricopeptide repeat-containing protein</fullName>
    </recommendedName>
</protein>
<dbReference type="PROSITE" id="PS51375">
    <property type="entry name" value="PPR"/>
    <property type="match status" value="3"/>
</dbReference>
<evidence type="ECO:0000256" key="3">
    <source>
        <dbReference type="PROSITE-ProRule" id="PRU00708"/>
    </source>
</evidence>
<evidence type="ECO:0000313" key="5">
    <source>
        <dbReference type="Proteomes" id="UP001162972"/>
    </source>
</evidence>
<name>A0AAD6KKP4_9ROSI</name>
<sequence length="178" mass="19693">MIRRSGVSRVEVVEALVSSTCGNCGTNNLVFDLLIRTYVQARKLREGTEAFRILRSKAYFVSINACNSLLGGLVKIGWVEMAWEVHREVVKSGIELNVYTLNIMVNALCKDGKFGDVKSFLSEMEGNGVYADMVTYNTLIGAYCREGLLEEAFQIMNSMAEKGLKPSPSTYNARAEGI</sequence>
<proteinExistence type="inferred from homology"/>
<feature type="repeat" description="PPR" evidence="3">
    <location>
        <begin position="132"/>
        <end position="166"/>
    </location>
</feature>
<dbReference type="Gene3D" id="1.25.40.10">
    <property type="entry name" value="Tetratricopeptide repeat domain"/>
    <property type="match status" value="1"/>
</dbReference>
<feature type="repeat" description="PPR" evidence="3">
    <location>
        <begin position="97"/>
        <end position="131"/>
    </location>
</feature>
<gene>
    <name evidence="4" type="ORF">OIU84_025383</name>
</gene>
<accession>A0AAD6KKP4</accession>
<evidence type="ECO:0008006" key="6">
    <source>
        <dbReference type="Google" id="ProtNLM"/>
    </source>
</evidence>
<feature type="repeat" description="PPR" evidence="3">
    <location>
        <begin position="62"/>
        <end position="96"/>
    </location>
</feature>
<keyword evidence="2" id="KW-0677">Repeat</keyword>
<reference evidence="4 5" key="1">
    <citation type="journal article" date="2023" name="Int. J. Mol. Sci.">
        <title>De Novo Assembly and Annotation of 11 Diverse Shrub Willow (Salix) Genomes Reveals Novel Gene Organization in Sex-Linked Regions.</title>
        <authorList>
            <person name="Hyden B."/>
            <person name="Feng K."/>
            <person name="Yates T.B."/>
            <person name="Jawdy S."/>
            <person name="Cereghino C."/>
            <person name="Smart L.B."/>
            <person name="Muchero W."/>
        </authorList>
    </citation>
    <scope>NUCLEOTIDE SEQUENCE [LARGE SCALE GENOMIC DNA]</scope>
    <source>
        <tissue evidence="4">Shoot tip</tissue>
    </source>
</reference>
<dbReference type="Pfam" id="PF13041">
    <property type="entry name" value="PPR_2"/>
    <property type="match status" value="2"/>
</dbReference>
<dbReference type="NCBIfam" id="TIGR00756">
    <property type="entry name" value="PPR"/>
    <property type="match status" value="3"/>
</dbReference>
<evidence type="ECO:0000256" key="1">
    <source>
        <dbReference type="ARBA" id="ARBA00007626"/>
    </source>
</evidence>
<dbReference type="AlphaFoldDB" id="A0AAD6KKP4"/>
<comment type="caution">
    <text evidence="4">The sequence shown here is derived from an EMBL/GenBank/DDBJ whole genome shotgun (WGS) entry which is preliminary data.</text>
</comment>
<dbReference type="EMBL" id="JAPFFJ010000006">
    <property type="protein sequence ID" value="KAJ6424590.1"/>
    <property type="molecule type" value="Genomic_DNA"/>
</dbReference>
<comment type="similarity">
    <text evidence="1">Belongs to the PPR family. P subfamily.</text>
</comment>
<organism evidence="4 5">
    <name type="scientific">Salix udensis</name>
    <dbReference type="NCBI Taxonomy" id="889485"/>
    <lineage>
        <taxon>Eukaryota</taxon>
        <taxon>Viridiplantae</taxon>
        <taxon>Streptophyta</taxon>
        <taxon>Embryophyta</taxon>
        <taxon>Tracheophyta</taxon>
        <taxon>Spermatophyta</taxon>
        <taxon>Magnoliopsida</taxon>
        <taxon>eudicotyledons</taxon>
        <taxon>Gunneridae</taxon>
        <taxon>Pentapetalae</taxon>
        <taxon>rosids</taxon>
        <taxon>fabids</taxon>
        <taxon>Malpighiales</taxon>
        <taxon>Salicaceae</taxon>
        <taxon>Saliceae</taxon>
        <taxon>Salix</taxon>
    </lineage>
</organism>